<dbReference type="Pfam" id="PF13561">
    <property type="entry name" value="adh_short_C2"/>
    <property type="match status" value="1"/>
</dbReference>
<evidence type="ECO:0000313" key="3">
    <source>
        <dbReference type="EMBL" id="RFU71391.1"/>
    </source>
</evidence>
<protein>
    <submittedName>
        <fullName evidence="3">SDR family oxidoreductase</fullName>
    </submittedName>
</protein>
<comment type="similarity">
    <text evidence="1">Belongs to the short-chain dehydrogenases/reductases (SDR) family.</text>
</comment>
<dbReference type="PANTHER" id="PTHR43943">
    <property type="entry name" value="DEHYDROGENASE/REDUCTASE (SDR FAMILY) MEMBER 4"/>
    <property type="match status" value="1"/>
</dbReference>
<dbReference type="InterPro" id="IPR002347">
    <property type="entry name" value="SDR_fam"/>
</dbReference>
<dbReference type="Gene3D" id="3.40.50.720">
    <property type="entry name" value="NAD(P)-binding Rossmann-like Domain"/>
    <property type="match status" value="1"/>
</dbReference>
<comment type="caution">
    <text evidence="3">The sequence shown here is derived from an EMBL/GenBank/DDBJ whole genome shotgun (WGS) entry which is preliminary data.</text>
</comment>
<proteinExistence type="inferred from homology"/>
<evidence type="ECO:0000256" key="1">
    <source>
        <dbReference type="ARBA" id="ARBA00006484"/>
    </source>
</evidence>
<dbReference type="EMBL" id="QVTE01000004">
    <property type="protein sequence ID" value="RFU71391.1"/>
    <property type="molecule type" value="Genomic_DNA"/>
</dbReference>
<keyword evidence="4" id="KW-1185">Reference proteome</keyword>
<accession>A0A372LT50</accession>
<dbReference type="PROSITE" id="PS51257">
    <property type="entry name" value="PROKAR_LIPOPROTEIN"/>
    <property type="match status" value="1"/>
</dbReference>
<evidence type="ECO:0000256" key="2">
    <source>
        <dbReference type="ARBA" id="ARBA00023002"/>
    </source>
</evidence>
<dbReference type="GO" id="GO:0016491">
    <property type="term" value="F:oxidoreductase activity"/>
    <property type="evidence" value="ECO:0007669"/>
    <property type="project" value="UniProtKB-KW"/>
</dbReference>
<dbReference type="SUPFAM" id="SSF51735">
    <property type="entry name" value="NAD(P)-binding Rossmann-fold domains"/>
    <property type="match status" value="1"/>
</dbReference>
<dbReference type="PRINTS" id="PR00081">
    <property type="entry name" value="GDHRDH"/>
</dbReference>
<organism evidence="3 4">
    <name type="scientific">Peribacillus saganii</name>
    <dbReference type="NCBI Taxonomy" id="2303992"/>
    <lineage>
        <taxon>Bacteria</taxon>
        <taxon>Bacillati</taxon>
        <taxon>Bacillota</taxon>
        <taxon>Bacilli</taxon>
        <taxon>Bacillales</taxon>
        <taxon>Bacillaceae</taxon>
        <taxon>Peribacillus</taxon>
    </lineage>
</organism>
<keyword evidence="2" id="KW-0560">Oxidoreductase</keyword>
<gene>
    <name evidence="3" type="ORF">D0469_01400</name>
</gene>
<dbReference type="GO" id="GO:0008206">
    <property type="term" value="P:bile acid metabolic process"/>
    <property type="evidence" value="ECO:0007669"/>
    <property type="project" value="UniProtKB-ARBA"/>
</dbReference>
<name>A0A372LT50_9BACI</name>
<dbReference type="Proteomes" id="UP000264541">
    <property type="component" value="Unassembled WGS sequence"/>
</dbReference>
<reference evidence="3 4" key="1">
    <citation type="submission" date="2018-08" db="EMBL/GenBank/DDBJ databases">
        <title>Bacillus chawlae sp. nov., Bacillus glennii sp. nov., and Bacillus saganii sp. nov. Isolated from the Vehicle Assembly Building at Kennedy Space Center where the Viking Spacecraft were Assembled.</title>
        <authorList>
            <person name="Seuylemezian A."/>
            <person name="Vaishampayan P."/>
        </authorList>
    </citation>
    <scope>NUCLEOTIDE SEQUENCE [LARGE SCALE GENOMIC DNA]</scope>
    <source>
        <strain evidence="3 4">V47-23a</strain>
    </source>
</reference>
<sequence>MRMDLHLKDKVVWIVGGSTGIGYACAKSLLLEGAKVAISSRDEHKLSLAARQLYEETETCPLVISADANDPVGMEETFRNIIENFGGLNILIYSAGISKHGKLMELEPEDWKKNWELNIVSFFRTVKLIVPELKKAGGGSIAVLGASSGKQPTPNQLISNTTKGSLLPMVKTLAEELAPDNILINNICPGRFLTTRRYDIAKMEEEKRGVSFEDYINEVAETVPLKRLGDPEEIADFISFIVSPKGSYITGQSISVDGGLIRSII</sequence>
<dbReference type="PANTHER" id="PTHR43943:SF17">
    <property type="entry name" value="3-PHENYLPROPIONATE-DIHYDRODIOL_CINNAMIC ACID-DIHYDRODIOL DEHYDROGENASE"/>
    <property type="match status" value="1"/>
</dbReference>
<dbReference type="AlphaFoldDB" id="A0A372LT50"/>
<dbReference type="InterPro" id="IPR036291">
    <property type="entry name" value="NAD(P)-bd_dom_sf"/>
</dbReference>
<dbReference type="FunFam" id="3.40.50.720:FF:000084">
    <property type="entry name" value="Short-chain dehydrogenase reductase"/>
    <property type="match status" value="1"/>
</dbReference>
<evidence type="ECO:0000313" key="4">
    <source>
        <dbReference type="Proteomes" id="UP000264541"/>
    </source>
</evidence>